<feature type="domain" description="UspA" evidence="2">
    <location>
        <begin position="154"/>
        <end position="290"/>
    </location>
</feature>
<dbReference type="SUPFAM" id="SSF52402">
    <property type="entry name" value="Adenine nucleotide alpha hydrolases-like"/>
    <property type="match status" value="2"/>
</dbReference>
<dbReference type="InterPro" id="IPR014729">
    <property type="entry name" value="Rossmann-like_a/b/a_fold"/>
</dbReference>
<comment type="similarity">
    <text evidence="1">Belongs to the universal stress protein A family.</text>
</comment>
<dbReference type="AlphaFoldDB" id="A0A931A642"/>
<name>A0A931A642_9ACTN</name>
<accession>A0A931A642</accession>
<dbReference type="InterPro" id="IPR006015">
    <property type="entry name" value="Universal_stress_UspA"/>
</dbReference>
<dbReference type="PRINTS" id="PR01438">
    <property type="entry name" value="UNVRSLSTRESS"/>
</dbReference>
<protein>
    <submittedName>
        <fullName evidence="3">Universal stress protein</fullName>
    </submittedName>
</protein>
<dbReference type="EMBL" id="JADOGI010000037">
    <property type="protein sequence ID" value="MBF8187032.1"/>
    <property type="molecule type" value="Genomic_DNA"/>
</dbReference>
<organism evidence="3 4">
    <name type="scientific">Nonomuraea cypriaca</name>
    <dbReference type="NCBI Taxonomy" id="1187855"/>
    <lineage>
        <taxon>Bacteria</taxon>
        <taxon>Bacillati</taxon>
        <taxon>Actinomycetota</taxon>
        <taxon>Actinomycetes</taxon>
        <taxon>Streptosporangiales</taxon>
        <taxon>Streptosporangiaceae</taxon>
        <taxon>Nonomuraea</taxon>
    </lineage>
</organism>
<dbReference type="Pfam" id="PF00582">
    <property type="entry name" value="Usp"/>
    <property type="match status" value="2"/>
</dbReference>
<sequence>MSDRDSGRPIVVGYDESSGSEQALRWAVEEARLRELPVLVCHAWQWPYHFRPTSDQLLAEVERIATAVVRDGVRKARDLAADVTVRPLLARGPASAVLLEAAREAEMAVLGSRGMGGFEDLGVGSAAVQVPAHSARPVIVVRPAAPPMGADGARMVVGVDGSLASQAAFAFAMKEAMLRGGTVTAVCGWWDPGALPEPDRPPFMDATTMREEAEARFQDVVSRLTGQHPDVPVTTEFVAERPPRAVVESAKGATLLVLGGRGLSPRTGALLGAVARAALTEAQCPVAVIPAPS</sequence>
<evidence type="ECO:0000256" key="1">
    <source>
        <dbReference type="ARBA" id="ARBA00008791"/>
    </source>
</evidence>
<dbReference type="InterPro" id="IPR006016">
    <property type="entry name" value="UspA"/>
</dbReference>
<dbReference type="RefSeq" id="WP_195895999.1">
    <property type="nucleotide sequence ID" value="NZ_JADOGI010000037.1"/>
</dbReference>
<dbReference type="PANTHER" id="PTHR46268:SF6">
    <property type="entry name" value="UNIVERSAL STRESS PROTEIN UP12"/>
    <property type="match status" value="1"/>
</dbReference>
<reference evidence="3" key="1">
    <citation type="submission" date="2020-11" db="EMBL/GenBank/DDBJ databases">
        <title>Whole-genome analyses of Nonomuraea sp. K274.</title>
        <authorList>
            <person name="Veyisoglu A."/>
        </authorList>
    </citation>
    <scope>NUCLEOTIDE SEQUENCE</scope>
    <source>
        <strain evidence="3">K274</strain>
    </source>
</reference>
<dbReference type="PANTHER" id="PTHR46268">
    <property type="entry name" value="STRESS RESPONSE PROTEIN NHAX"/>
    <property type="match status" value="1"/>
</dbReference>
<evidence type="ECO:0000313" key="4">
    <source>
        <dbReference type="Proteomes" id="UP000605361"/>
    </source>
</evidence>
<evidence type="ECO:0000259" key="2">
    <source>
        <dbReference type="Pfam" id="PF00582"/>
    </source>
</evidence>
<feature type="domain" description="UspA" evidence="2">
    <location>
        <begin position="8"/>
        <end position="142"/>
    </location>
</feature>
<proteinExistence type="inferred from homology"/>
<keyword evidence="4" id="KW-1185">Reference proteome</keyword>
<dbReference type="Gene3D" id="3.40.50.620">
    <property type="entry name" value="HUPs"/>
    <property type="match status" value="2"/>
</dbReference>
<dbReference type="Proteomes" id="UP000605361">
    <property type="component" value="Unassembled WGS sequence"/>
</dbReference>
<comment type="caution">
    <text evidence="3">The sequence shown here is derived from an EMBL/GenBank/DDBJ whole genome shotgun (WGS) entry which is preliminary data.</text>
</comment>
<gene>
    <name evidence="3" type="ORF">ITP53_15060</name>
</gene>
<evidence type="ECO:0000313" key="3">
    <source>
        <dbReference type="EMBL" id="MBF8187032.1"/>
    </source>
</evidence>